<reference evidence="2" key="1">
    <citation type="journal article" date="2020" name="Nat. Commun.">
        <title>Genome sequence of the cluster root forming white lupin.</title>
        <authorList>
            <person name="Hufnagel B."/>
            <person name="Marques A."/>
            <person name="Soriano A."/>
            <person name="Marques L."/>
            <person name="Divol F."/>
            <person name="Doumas P."/>
            <person name="Sallet E."/>
            <person name="Mancinotti D."/>
            <person name="Carrere S."/>
            <person name="Marande W."/>
            <person name="Arribat S."/>
            <person name="Keller J."/>
            <person name="Huneau C."/>
            <person name="Blein T."/>
            <person name="Aime D."/>
            <person name="Laguerre M."/>
            <person name="Taylor J."/>
            <person name="Schubert V."/>
            <person name="Nelson M."/>
            <person name="Geu-Flores F."/>
            <person name="Crespi M."/>
            <person name="Gallardo-Guerrero K."/>
            <person name="Delaux P.-M."/>
            <person name="Salse J."/>
            <person name="Berges H."/>
            <person name="Guyot R."/>
            <person name="Gouzy J."/>
            <person name="Peret B."/>
        </authorList>
    </citation>
    <scope>NUCLEOTIDE SEQUENCE [LARGE SCALE GENOMIC DNA]</scope>
    <source>
        <strain evidence="2">cv. Amiga</strain>
    </source>
</reference>
<organism evidence="1 2">
    <name type="scientific">Lupinus albus</name>
    <name type="common">White lupine</name>
    <name type="synonym">Lupinus termis</name>
    <dbReference type="NCBI Taxonomy" id="3870"/>
    <lineage>
        <taxon>Eukaryota</taxon>
        <taxon>Viridiplantae</taxon>
        <taxon>Streptophyta</taxon>
        <taxon>Embryophyta</taxon>
        <taxon>Tracheophyta</taxon>
        <taxon>Spermatophyta</taxon>
        <taxon>Magnoliopsida</taxon>
        <taxon>eudicotyledons</taxon>
        <taxon>Gunneridae</taxon>
        <taxon>Pentapetalae</taxon>
        <taxon>rosids</taxon>
        <taxon>fabids</taxon>
        <taxon>Fabales</taxon>
        <taxon>Fabaceae</taxon>
        <taxon>Papilionoideae</taxon>
        <taxon>50 kb inversion clade</taxon>
        <taxon>genistoids sensu lato</taxon>
        <taxon>core genistoids</taxon>
        <taxon>Genisteae</taxon>
        <taxon>Lupinus</taxon>
    </lineage>
</organism>
<dbReference type="OrthoDB" id="6500128at2759"/>
<name>A0A6A4NUS2_LUPAL</name>
<dbReference type="EMBL" id="WOCE01000021">
    <property type="protein sequence ID" value="KAE9590368.1"/>
    <property type="molecule type" value="Genomic_DNA"/>
</dbReference>
<comment type="caution">
    <text evidence="1">The sequence shown here is derived from an EMBL/GenBank/DDBJ whole genome shotgun (WGS) entry which is preliminary data.</text>
</comment>
<sequence>MSGIAFSGGLYAYTLTGLTSKSRESYANVGIIAEQAFGQV</sequence>
<evidence type="ECO:0000313" key="1">
    <source>
        <dbReference type="EMBL" id="KAE9590368.1"/>
    </source>
</evidence>
<dbReference type="AlphaFoldDB" id="A0A6A4NUS2"/>
<protein>
    <submittedName>
        <fullName evidence="1">Uncharacterized protein</fullName>
    </submittedName>
</protein>
<gene>
    <name evidence="1" type="ORF">Lalb_Chr21g0318851</name>
</gene>
<accession>A0A6A4NUS2</accession>
<evidence type="ECO:0000313" key="2">
    <source>
        <dbReference type="Proteomes" id="UP000447434"/>
    </source>
</evidence>
<proteinExistence type="predicted"/>
<keyword evidence="2" id="KW-1185">Reference proteome</keyword>
<dbReference type="Proteomes" id="UP000447434">
    <property type="component" value="Chromosome 21"/>
</dbReference>